<dbReference type="GO" id="GO:0046872">
    <property type="term" value="F:metal ion binding"/>
    <property type="evidence" value="ECO:0007669"/>
    <property type="project" value="UniProtKB-KW"/>
</dbReference>
<keyword evidence="1" id="KW-0813">Transport</keyword>
<dbReference type="EMBL" id="BLXU01000004">
    <property type="protein sequence ID" value="GFO51506.1"/>
    <property type="molecule type" value="Genomic_DNA"/>
</dbReference>
<dbReference type="PIRSF" id="PIRSF000699">
    <property type="entry name" value="PTS_IILac_III"/>
    <property type="match status" value="1"/>
</dbReference>
<sequence>MENTEAVERDDLAMVSMGVILHAGNAREAIFKAVDQAAQGKFEEADKLMNEANFALIEAHKAQTSTLQKEAEGIEIPYSSLFGHAQDHVMTVKTEHNLVKEIIKLYKRLEEKENE</sequence>
<evidence type="ECO:0000256" key="4">
    <source>
        <dbReference type="ARBA" id="ARBA00022683"/>
    </source>
</evidence>
<organism evidence="8 9">
    <name type="scientific">Lactococcus garvieae</name>
    <dbReference type="NCBI Taxonomy" id="1363"/>
    <lineage>
        <taxon>Bacteria</taxon>
        <taxon>Bacillati</taxon>
        <taxon>Bacillota</taxon>
        <taxon>Bacilli</taxon>
        <taxon>Lactobacillales</taxon>
        <taxon>Streptococcaceae</taxon>
        <taxon>Lactococcus</taxon>
    </lineage>
</organism>
<dbReference type="GO" id="GO:0016740">
    <property type="term" value="F:transferase activity"/>
    <property type="evidence" value="ECO:0007669"/>
    <property type="project" value="UniProtKB-KW"/>
</dbReference>
<keyword evidence="3" id="KW-0808">Transferase</keyword>
<comment type="cofactor">
    <cofactor evidence="6">
        <name>Mg(2+)</name>
        <dbReference type="ChEBI" id="CHEBI:18420"/>
    </cofactor>
    <text evidence="6">Binds 1 Mg(2+) ion per trimer.</text>
</comment>
<accession>A0A6L2ZUP7</accession>
<evidence type="ECO:0000313" key="8">
    <source>
        <dbReference type="EMBL" id="GFO51506.1"/>
    </source>
</evidence>
<feature type="active site" description="Tele-phosphohistidine intermediate" evidence="5">
    <location>
        <position position="84"/>
    </location>
</feature>
<dbReference type="Gene3D" id="1.20.58.80">
    <property type="entry name" value="Phosphotransferase system, lactose/cellobiose-type IIA subunit"/>
    <property type="match status" value="1"/>
</dbReference>
<protein>
    <submittedName>
        <fullName evidence="8">PTS mannose transporter subunit IIA</fullName>
    </submittedName>
</protein>
<dbReference type="RefSeq" id="WP_176490160.1">
    <property type="nucleotide sequence ID" value="NZ_BLXU01000004.1"/>
</dbReference>
<dbReference type="InterPro" id="IPR036542">
    <property type="entry name" value="PTS_IIA_lac/cel_sf"/>
</dbReference>
<feature type="modified residue" description="Phosphohistidine; by HPr" evidence="7">
    <location>
        <position position="84"/>
    </location>
</feature>
<keyword evidence="4" id="KW-0598">Phosphotransferase system</keyword>
<keyword evidence="6" id="KW-0460">Magnesium</keyword>
<dbReference type="PANTHER" id="PTHR34382">
    <property type="entry name" value="PTS SYSTEM N,N'-DIACETYLCHITOBIOSE-SPECIFIC EIIA COMPONENT"/>
    <property type="match status" value="1"/>
</dbReference>
<dbReference type="SUPFAM" id="SSF46973">
    <property type="entry name" value="Enzyme IIa from lactose specific PTS, IIa-lac"/>
    <property type="match status" value="1"/>
</dbReference>
<keyword evidence="6" id="KW-0479">Metal-binding</keyword>
<dbReference type="PROSITE" id="PS51095">
    <property type="entry name" value="PTS_EIIA_TYPE_3"/>
    <property type="match status" value="1"/>
</dbReference>
<gene>
    <name evidence="8" type="ORF">ikelab_07810</name>
</gene>
<feature type="binding site" evidence="6">
    <location>
        <position position="87"/>
    </location>
    <ligand>
        <name>Mg(2+)</name>
        <dbReference type="ChEBI" id="CHEBI:18420"/>
        <note>ligand shared between all trimeric partners</note>
    </ligand>
</feature>
<evidence type="ECO:0000256" key="2">
    <source>
        <dbReference type="ARBA" id="ARBA00022597"/>
    </source>
</evidence>
<comment type="caution">
    <text evidence="8">The sequence shown here is derived from an EMBL/GenBank/DDBJ whole genome shotgun (WGS) entry which is preliminary data.</text>
</comment>
<dbReference type="PANTHER" id="PTHR34382:SF7">
    <property type="entry name" value="PTS SYSTEM N,N'-DIACETYLCHITOBIOSE-SPECIFIC EIIA COMPONENT"/>
    <property type="match status" value="1"/>
</dbReference>
<dbReference type="Pfam" id="PF02255">
    <property type="entry name" value="PTS_IIA"/>
    <property type="match status" value="1"/>
</dbReference>
<evidence type="ECO:0000256" key="3">
    <source>
        <dbReference type="ARBA" id="ARBA00022679"/>
    </source>
</evidence>
<reference evidence="8 9" key="1">
    <citation type="submission" date="2020-06" db="EMBL/GenBank/DDBJ databases">
        <title>Draft genome sequence of Lactic acid bacteria from Okinawan-style tofu.</title>
        <authorList>
            <person name="Takara I."/>
            <person name="Ikematsu S."/>
        </authorList>
    </citation>
    <scope>NUCLEOTIDE SEQUENCE [LARGE SCALE GENOMIC DNA]</scope>
    <source>
        <strain evidence="9">lg38</strain>
    </source>
</reference>
<dbReference type="InterPro" id="IPR003188">
    <property type="entry name" value="PTS_IIA_lac/cel"/>
</dbReference>
<name>A0A6L2ZUP7_9LACT</name>
<dbReference type="Proteomes" id="UP000504756">
    <property type="component" value="Unassembled WGS sequence"/>
</dbReference>
<dbReference type="AlphaFoldDB" id="A0A6L2ZUP7"/>
<evidence type="ECO:0000256" key="6">
    <source>
        <dbReference type="PIRSR" id="PIRSR000699-2"/>
    </source>
</evidence>
<evidence type="ECO:0000313" key="9">
    <source>
        <dbReference type="Proteomes" id="UP000504756"/>
    </source>
</evidence>
<evidence type="ECO:0000256" key="5">
    <source>
        <dbReference type="PIRSR" id="PIRSR000699-1"/>
    </source>
</evidence>
<dbReference type="CDD" id="cd00215">
    <property type="entry name" value="PTS_IIA_lac"/>
    <property type="match status" value="1"/>
</dbReference>
<dbReference type="GO" id="GO:0009401">
    <property type="term" value="P:phosphoenolpyruvate-dependent sugar phosphotransferase system"/>
    <property type="evidence" value="ECO:0007669"/>
    <property type="project" value="UniProtKB-KW"/>
</dbReference>
<proteinExistence type="predicted"/>
<keyword evidence="2" id="KW-0762">Sugar transport</keyword>
<evidence type="ECO:0000256" key="1">
    <source>
        <dbReference type="ARBA" id="ARBA00022448"/>
    </source>
</evidence>
<evidence type="ECO:0000256" key="7">
    <source>
        <dbReference type="PROSITE-ProRule" id="PRU00418"/>
    </source>
</evidence>